<feature type="compositionally biased region" description="Low complexity" evidence="1">
    <location>
        <begin position="254"/>
        <end position="263"/>
    </location>
</feature>
<feature type="region of interest" description="Disordered" evidence="1">
    <location>
        <begin position="172"/>
        <end position="286"/>
    </location>
</feature>
<dbReference type="InParanoid" id="A0A6L2Q475"/>
<organism evidence="2 3">
    <name type="scientific">Coptotermes formosanus</name>
    <name type="common">Formosan subterranean termite</name>
    <dbReference type="NCBI Taxonomy" id="36987"/>
    <lineage>
        <taxon>Eukaryota</taxon>
        <taxon>Metazoa</taxon>
        <taxon>Ecdysozoa</taxon>
        <taxon>Arthropoda</taxon>
        <taxon>Hexapoda</taxon>
        <taxon>Insecta</taxon>
        <taxon>Pterygota</taxon>
        <taxon>Neoptera</taxon>
        <taxon>Polyneoptera</taxon>
        <taxon>Dictyoptera</taxon>
        <taxon>Blattodea</taxon>
        <taxon>Blattoidea</taxon>
        <taxon>Termitoidae</taxon>
        <taxon>Rhinotermitidae</taxon>
        <taxon>Coptotermes</taxon>
    </lineage>
</organism>
<accession>A0A6L2Q475</accession>
<proteinExistence type="predicted"/>
<feature type="compositionally biased region" description="Basic and acidic residues" evidence="1">
    <location>
        <begin position="219"/>
        <end position="229"/>
    </location>
</feature>
<dbReference type="FunCoup" id="A0A6L2Q475">
    <property type="interactions" value="4"/>
</dbReference>
<reference evidence="3" key="1">
    <citation type="submission" date="2020-01" db="EMBL/GenBank/DDBJ databases">
        <title>Draft genome sequence of the Termite Coptotermes fromosanus.</title>
        <authorList>
            <person name="Itakura S."/>
            <person name="Yosikawa Y."/>
            <person name="Umezawa K."/>
        </authorList>
    </citation>
    <scope>NUCLEOTIDE SEQUENCE [LARGE SCALE GENOMIC DNA]</scope>
</reference>
<dbReference type="OrthoDB" id="10256829at2759"/>
<protein>
    <submittedName>
        <fullName evidence="2">Uncharacterized protein</fullName>
    </submittedName>
</protein>
<dbReference type="Proteomes" id="UP000502823">
    <property type="component" value="Unassembled WGS sequence"/>
</dbReference>
<evidence type="ECO:0000313" key="2">
    <source>
        <dbReference type="EMBL" id="GFG39164.1"/>
    </source>
</evidence>
<evidence type="ECO:0000256" key="1">
    <source>
        <dbReference type="SAM" id="MobiDB-lite"/>
    </source>
</evidence>
<dbReference type="EMBL" id="BLKM01000870">
    <property type="protein sequence ID" value="GFG39164.1"/>
    <property type="molecule type" value="Genomic_DNA"/>
</dbReference>
<feature type="compositionally biased region" description="Basic and acidic residues" evidence="1">
    <location>
        <begin position="238"/>
        <end position="249"/>
    </location>
</feature>
<comment type="caution">
    <text evidence="2">The sequence shown here is derived from an EMBL/GenBank/DDBJ whole genome shotgun (WGS) entry which is preliminary data.</text>
</comment>
<name>A0A6L2Q475_COPFO</name>
<sequence length="1693" mass="187806">CTLLARGQDNTQTRIPDNLFECYRNLSLRHPENRPPMTIGTFIDIVRKVEKYQRGTVGIAELSTSILHRFRLDGIVKNQDVMEAEGVLPYAVNGDPFFKHRLILKYLVPSNNYQFPNESLSQVEQCTLHFMLSHTIDTTPRGDEATVCRTLSNYESGHRPPRNARFRRQVQDENAAAAAANEQSLNSEEEKPDAAKDTEQVPLEGAEKALQSSAEDAEDTPKDTQKDTDGSQEAPQEGDDKSDSTHKQQVEAVNKTTTGNGTKSGKFIFDDDSGPYNHPQQKARNVAGPETDIDVQPRVTVTTVESDCAVESGVVYTKWGTISLGAVLAGLAAGLYQEDVQLPALVQNTQSPRNLPRELESVTVDNRFAATLVGDLAEAALKQGPKKLDNIKIGLTGGWNSTLLPRWYFHKEKDGRELTDAEIRGGLDGLVLGTYIEEWKRKVPGTELKLSQLLSMYYSEDGVFETQYRSCQRRDLYSAVAPNDKLEEQTFRFAVALDQQSFSSASVDSTRLKSFAESAVRKLGSYLPAMDDKACTTRAITTRETNVQGWSLYTNVTVVIDRNWPFQDFKELIFQLATELELGEYGSRLTVLDGKNTGPFITDAMYSIDVINNITESEYLTHEGGMDIPRALEQELQKSMEGLLQAEAENKLAGGRSTVILFIVQTPVSLSNNDLTIAKDKINYFREYLPDVKFLYLVPGSKDNYKELADNPTTDIITYGTLTTESDKINIISQVIDRIKKVPVRLLNPTCGANWSRADYGTADFVHSVKRLGVKYHRLHQNYFYGAGSAQVTVLGDQSQDLTVCYSRKFEYPDNATTDVTCKQTQAGEVQIKLENACDGSDYISQCRPLYISVRSNSNPQQFSCSSDCALPTNIQYTIRNQGLDCRAGVGHLLSNPLLMLLAAALTLLTKNLNVGHFAVAATQCQINPAVPRGFNMKFSELVAKLLIATLLLAGCADKARAQENAQLTIPASLRDCYGNEDLYSRHNRLPMSMTTLIELIRKVELYKGAYFDLRTLFRMDGIERIPDVPASPGVVPFRVTGQQFTKHRILLQQLIPGHAYTFPNDSLSSQELCTLHFMLSSAVDPWERPDEEQICPSNLNGLPGGSSNNWLNMNPDYSKSNLQGAQQSRCPIEDGVVYTSRWGTVSPGTVLAAIAAALEPQEVPISLLLTEPVQANDTNKVEKFDRYKAMSLSVQLHNTWAATLAGDLAEVAVYQGPRLQGKLYIGPDGKWNDSAIPRVRYMDRTNGGGGGLWQMTDAEARGGIDGLILSGVVHSWTERLNRLRLSQLLDMYYSHRGVNFDPKYRACERQARLKELEGTDDLLPTQSPEAVHISDEKMEEFSLKAVQAFNSHLSSLLGGIQCEEPKSLPTVHLNVILDGTWTQYEAMRVLAHLAQEADVSHFGSSMAVINGEHGTWILPETRNTSDLFKLRNDTGNSSALTWPRSLNLQLSLATLSNYLAERMAGERRRNIIGGSSHVILVLGYSATISDTDYTQSAQIISRFKKEIPGRITGAYCGGSNQDTTGFEAYVTPGFPMTYRIHPVFLDSTGDITLKFQGSGHGDLRMCISREQGSAGTECQEVKDLDEATMKISAPCATYGNRCSPVYLTIAVTRTLTRCSAVLEKWRISRQTASTGITGKTRLQTSSFETQAPNSYSLIRLFTICSQFHMLPIVSPGIKTLGTRRMRTEGYLR</sequence>
<feature type="compositionally biased region" description="Basic and acidic residues" evidence="1">
    <location>
        <begin position="188"/>
        <end position="199"/>
    </location>
</feature>
<feature type="non-terminal residue" evidence="2">
    <location>
        <position position="1"/>
    </location>
</feature>
<keyword evidence="3" id="KW-1185">Reference proteome</keyword>
<evidence type="ECO:0000313" key="3">
    <source>
        <dbReference type="Proteomes" id="UP000502823"/>
    </source>
</evidence>
<gene>
    <name evidence="2" type="ORF">Cfor_06472</name>
</gene>